<feature type="compositionally biased region" description="Polar residues" evidence="1">
    <location>
        <begin position="155"/>
        <end position="165"/>
    </location>
</feature>
<proteinExistence type="predicted"/>
<organism evidence="4 5">
    <name type="scientific">Vitis vinifera</name>
    <name type="common">Grape</name>
    <dbReference type="NCBI Taxonomy" id="29760"/>
    <lineage>
        <taxon>Eukaryota</taxon>
        <taxon>Viridiplantae</taxon>
        <taxon>Streptophyta</taxon>
        <taxon>Embryophyta</taxon>
        <taxon>Tracheophyta</taxon>
        <taxon>Spermatophyta</taxon>
        <taxon>Magnoliopsida</taxon>
        <taxon>eudicotyledons</taxon>
        <taxon>Gunneridae</taxon>
        <taxon>Pentapetalae</taxon>
        <taxon>rosids</taxon>
        <taxon>Vitales</taxon>
        <taxon>Vitaceae</taxon>
        <taxon>Viteae</taxon>
        <taxon>Vitis</taxon>
    </lineage>
</organism>
<dbReference type="InterPro" id="IPR057670">
    <property type="entry name" value="SH3_retrovirus"/>
</dbReference>
<gene>
    <name evidence="4" type="primary">RE1_1374</name>
    <name evidence="4" type="ORF">CK203_004030</name>
</gene>
<evidence type="ECO:0000256" key="1">
    <source>
        <dbReference type="SAM" id="MobiDB-lite"/>
    </source>
</evidence>
<dbReference type="EMBL" id="QGNW01000012">
    <property type="protein sequence ID" value="RVX17932.1"/>
    <property type="molecule type" value="Genomic_DNA"/>
</dbReference>
<feature type="domain" description="Retroviral polymerase SH3-like" evidence="3">
    <location>
        <begin position="72"/>
        <end position="115"/>
    </location>
</feature>
<comment type="caution">
    <text evidence="4">The sequence shown here is derived from an EMBL/GenBank/DDBJ whole genome shotgun (WGS) entry which is preliminary data.</text>
</comment>
<evidence type="ECO:0000313" key="4">
    <source>
        <dbReference type="EMBL" id="RVX17932.1"/>
    </source>
</evidence>
<sequence>MASLSGAISTLLKQVSPFSLMLLFLCLIGLMPLPQPFTLINRMPTPTLNLLSPYEKIFGTPPNYSKLKIFGCLCYPWLRPYSSHKLDSSSKPCIFLGYSLTQNAYFCYDPSTSNFLFLASLVPPSAVHPQQQLQCEASAPVTSHLSLANNQNQPHQLLSTNSLPPTTQPDHHTTNSNHSMQTRAKNNIRKPIQKLNLHIQLSKLLILNPPHQPKLLKIQNGARPCLKNMMLLFGMGHGN</sequence>
<feature type="region of interest" description="Disordered" evidence="1">
    <location>
        <begin position="155"/>
        <end position="182"/>
    </location>
</feature>
<dbReference type="AlphaFoldDB" id="A0A438K9Q4"/>
<protein>
    <submittedName>
        <fullName evidence="4">Retrovirus-related Pol polyprotein from transposon RE1</fullName>
    </submittedName>
</protein>
<dbReference type="Proteomes" id="UP000288805">
    <property type="component" value="Unassembled WGS sequence"/>
</dbReference>
<evidence type="ECO:0000259" key="3">
    <source>
        <dbReference type="Pfam" id="PF25597"/>
    </source>
</evidence>
<feature type="transmembrane region" description="Helical" evidence="2">
    <location>
        <begin position="15"/>
        <end position="33"/>
    </location>
</feature>
<evidence type="ECO:0000256" key="2">
    <source>
        <dbReference type="SAM" id="Phobius"/>
    </source>
</evidence>
<keyword evidence="2" id="KW-0812">Transmembrane</keyword>
<name>A0A438K9Q4_VITVI</name>
<accession>A0A438K9Q4</accession>
<dbReference type="Pfam" id="PF25597">
    <property type="entry name" value="SH3_retrovirus"/>
    <property type="match status" value="1"/>
</dbReference>
<keyword evidence="2" id="KW-0472">Membrane</keyword>
<reference evidence="4 5" key="1">
    <citation type="journal article" date="2018" name="PLoS Genet.">
        <title>Population sequencing reveals clonal diversity and ancestral inbreeding in the grapevine cultivar Chardonnay.</title>
        <authorList>
            <person name="Roach M.J."/>
            <person name="Johnson D.L."/>
            <person name="Bohlmann J."/>
            <person name="van Vuuren H.J."/>
            <person name="Jones S.J."/>
            <person name="Pretorius I.S."/>
            <person name="Schmidt S.A."/>
            <person name="Borneman A.R."/>
        </authorList>
    </citation>
    <scope>NUCLEOTIDE SEQUENCE [LARGE SCALE GENOMIC DNA]</scope>
    <source>
        <strain evidence="5">cv. Chardonnay</strain>
        <tissue evidence="4">Leaf</tissue>
    </source>
</reference>
<keyword evidence="2" id="KW-1133">Transmembrane helix</keyword>
<evidence type="ECO:0000313" key="5">
    <source>
        <dbReference type="Proteomes" id="UP000288805"/>
    </source>
</evidence>